<evidence type="ECO:0000313" key="1">
    <source>
        <dbReference type="EMBL" id="KAF8412829.1"/>
    </source>
</evidence>
<dbReference type="EMBL" id="JABCRI010000001">
    <property type="protein sequence ID" value="KAF8412829.1"/>
    <property type="molecule type" value="Genomic_DNA"/>
</dbReference>
<dbReference type="Proteomes" id="UP000655225">
    <property type="component" value="Unassembled WGS sequence"/>
</dbReference>
<organism evidence="1 2">
    <name type="scientific">Tetracentron sinense</name>
    <name type="common">Spur-leaf</name>
    <dbReference type="NCBI Taxonomy" id="13715"/>
    <lineage>
        <taxon>Eukaryota</taxon>
        <taxon>Viridiplantae</taxon>
        <taxon>Streptophyta</taxon>
        <taxon>Embryophyta</taxon>
        <taxon>Tracheophyta</taxon>
        <taxon>Spermatophyta</taxon>
        <taxon>Magnoliopsida</taxon>
        <taxon>Trochodendrales</taxon>
        <taxon>Trochodendraceae</taxon>
        <taxon>Tetracentron</taxon>
    </lineage>
</organism>
<gene>
    <name evidence="1" type="ORF">HHK36_000800</name>
</gene>
<evidence type="ECO:0000313" key="2">
    <source>
        <dbReference type="Proteomes" id="UP000655225"/>
    </source>
</evidence>
<dbReference type="OrthoDB" id="1595665at2759"/>
<comment type="caution">
    <text evidence="1">The sequence shown here is derived from an EMBL/GenBank/DDBJ whole genome shotgun (WGS) entry which is preliminary data.</text>
</comment>
<sequence>MSAAHFSKRLSFYISHFLLTEETENRIRHTRFSLYRAAAAAISFFHSQLLCIKLTAESILIWKLYWCIQISKMISFEMNDRKNPLLVWGDVNHWNEVHHAILHEAPELQGYNFFWHWLPLGPHRVAYHGHDLRGIWVYSTLQWLLADTRSVSTEDTHSWLGVPTTVCDIGKAIPSSGKFLCEIGPSSGPSNLWPSSWMGYEIHKYYGHPKLGPRSSLIGTEANGCQYEDTKPY</sequence>
<name>A0A834ZRP0_TETSI</name>
<proteinExistence type="predicted"/>
<accession>A0A834ZRP0</accession>
<keyword evidence="2" id="KW-1185">Reference proteome</keyword>
<reference evidence="1 2" key="1">
    <citation type="submission" date="2020-04" db="EMBL/GenBank/DDBJ databases">
        <title>Plant Genome Project.</title>
        <authorList>
            <person name="Zhang R.-G."/>
        </authorList>
    </citation>
    <scope>NUCLEOTIDE SEQUENCE [LARGE SCALE GENOMIC DNA]</scope>
    <source>
        <strain evidence="1">YNK0</strain>
        <tissue evidence="1">Leaf</tissue>
    </source>
</reference>
<dbReference type="AlphaFoldDB" id="A0A834ZRP0"/>
<protein>
    <submittedName>
        <fullName evidence="1">Uncharacterized protein</fullName>
    </submittedName>
</protein>